<gene>
    <name evidence="2" type="ORF">OA50_05723</name>
</gene>
<keyword evidence="3" id="KW-1185">Reference proteome</keyword>
<protein>
    <submittedName>
        <fullName evidence="2">Phage Terminase Small Subunit</fullName>
    </submittedName>
</protein>
<dbReference type="Proteomes" id="UP000030960">
    <property type="component" value="Unassembled WGS sequence"/>
</dbReference>
<dbReference type="RefSeq" id="WP_052244936.1">
    <property type="nucleotide sequence ID" value="NZ_JSUQ01000045.1"/>
</dbReference>
<comment type="caution">
    <text evidence="2">The sequence shown here is derived from an EMBL/GenBank/DDBJ whole genome shotgun (WGS) entry which is preliminary data.</text>
</comment>
<dbReference type="PATRIC" id="fig|1515334.3.peg.5714"/>
<dbReference type="EMBL" id="JSUQ01000045">
    <property type="protein sequence ID" value="KHQ49727.1"/>
    <property type="molecule type" value="Genomic_DNA"/>
</dbReference>
<organism evidence="2 3">
    <name type="scientific">Mameliella alba</name>
    <dbReference type="NCBI Taxonomy" id="561184"/>
    <lineage>
        <taxon>Bacteria</taxon>
        <taxon>Pseudomonadati</taxon>
        <taxon>Pseudomonadota</taxon>
        <taxon>Alphaproteobacteria</taxon>
        <taxon>Rhodobacterales</taxon>
        <taxon>Roseobacteraceae</taxon>
        <taxon>Mameliella</taxon>
    </lineage>
</organism>
<dbReference type="AlphaFoldDB" id="A0A0B3RPI7"/>
<evidence type="ECO:0000313" key="2">
    <source>
        <dbReference type="EMBL" id="KHQ49727.1"/>
    </source>
</evidence>
<reference evidence="2 3" key="1">
    <citation type="submission" date="2014-10" db="EMBL/GenBank/DDBJ databases">
        <title>Genome sequence of Ponticoccus sp. strain UMTAT08 isolated from clonal culture of toxic dinoflagellate Alexandrium tamiyavanichii.</title>
        <authorList>
            <person name="Gan H.Y."/>
            <person name="Muhd D.-D."/>
            <person name="Mohd Noor M.E."/>
            <person name="Yeong Y.S."/>
            <person name="Usup G."/>
        </authorList>
    </citation>
    <scope>NUCLEOTIDE SEQUENCE [LARGE SCALE GENOMIC DNA]</scope>
    <source>
        <strain evidence="2 3">UMTAT08</strain>
    </source>
</reference>
<dbReference type="Pfam" id="PF05119">
    <property type="entry name" value="Terminase_4"/>
    <property type="match status" value="1"/>
</dbReference>
<dbReference type="STRING" id="561184.SAMN05216376_104103"/>
<evidence type="ECO:0000256" key="1">
    <source>
        <dbReference type="SAM" id="MobiDB-lite"/>
    </source>
</evidence>
<sequence>MGRKHKPKPGTLARTSLSALPRCPAHLDAVAHKEWRRLATPMYEAGILTLADRAALAAYFQAYARWVEAEERLKETPALLKTPSGYVQQSPWLTVANKQMELMARYMSELGLTPSARTKLRQDSEAQKSEPITFVWRTILDPGDETETIEHEKTLELPNRDD</sequence>
<dbReference type="NCBIfam" id="TIGR01558">
    <property type="entry name" value="sm_term_P27"/>
    <property type="match status" value="1"/>
</dbReference>
<accession>A0A0B3RPI7</accession>
<dbReference type="OrthoDB" id="7843333at2"/>
<name>A0A0B3RPI7_9RHOB</name>
<proteinExistence type="predicted"/>
<evidence type="ECO:0000313" key="3">
    <source>
        <dbReference type="Proteomes" id="UP000030960"/>
    </source>
</evidence>
<feature type="compositionally biased region" description="Basic and acidic residues" evidence="1">
    <location>
        <begin position="148"/>
        <end position="162"/>
    </location>
</feature>
<dbReference type="InterPro" id="IPR006448">
    <property type="entry name" value="Phage_term_ssu_P27"/>
</dbReference>
<feature type="region of interest" description="Disordered" evidence="1">
    <location>
        <begin position="143"/>
        <end position="162"/>
    </location>
</feature>